<gene>
    <name evidence="3" type="ORF">A306_00006753</name>
</gene>
<evidence type="ECO:0000313" key="4">
    <source>
        <dbReference type="Proteomes" id="UP000053872"/>
    </source>
</evidence>
<feature type="domain" description="LRAT" evidence="2">
    <location>
        <begin position="65"/>
        <end position="171"/>
    </location>
</feature>
<dbReference type="Proteomes" id="UP000053872">
    <property type="component" value="Unassembled WGS sequence"/>
</dbReference>
<dbReference type="InParanoid" id="A0A2I0M6I3"/>
<keyword evidence="4" id="KW-1185">Reference proteome</keyword>
<accession>A0A2I0M6I3</accession>
<dbReference type="InterPro" id="IPR007053">
    <property type="entry name" value="LRAT_dom"/>
</dbReference>
<comment type="caution">
    <text evidence="3">The sequence shown here is derived from an EMBL/GenBank/DDBJ whole genome shotgun (WGS) entry which is preliminary data.</text>
</comment>
<evidence type="ECO:0000313" key="3">
    <source>
        <dbReference type="EMBL" id="PKK25286.1"/>
    </source>
</evidence>
<dbReference type="SUPFAM" id="SSF54001">
    <property type="entry name" value="Cysteine proteinases"/>
    <property type="match status" value="1"/>
</dbReference>
<evidence type="ECO:0000259" key="2">
    <source>
        <dbReference type="PROSITE" id="PS51934"/>
    </source>
</evidence>
<dbReference type="InterPro" id="IPR038765">
    <property type="entry name" value="Papain-like_cys_pep_sf"/>
</dbReference>
<reference evidence="3 4" key="1">
    <citation type="journal article" date="2013" name="Science">
        <title>Genomic diversity and evolution of the head crest in the rock pigeon.</title>
        <authorList>
            <person name="Shapiro M.D."/>
            <person name="Kronenberg Z."/>
            <person name="Li C."/>
            <person name="Domyan E.T."/>
            <person name="Pan H."/>
            <person name="Campbell M."/>
            <person name="Tan H."/>
            <person name="Huff C.D."/>
            <person name="Hu H."/>
            <person name="Vickrey A.I."/>
            <person name="Nielsen S.C."/>
            <person name="Stringham S.A."/>
            <person name="Hu H."/>
            <person name="Willerslev E."/>
            <person name="Gilbert M.T."/>
            <person name="Yandell M."/>
            <person name="Zhang G."/>
            <person name="Wang J."/>
        </authorList>
    </citation>
    <scope>NUCLEOTIDE SEQUENCE [LARGE SCALE GENOMIC DNA]</scope>
    <source>
        <tissue evidence="3">Blood</tissue>
    </source>
</reference>
<dbReference type="Pfam" id="PF04970">
    <property type="entry name" value="LRAT"/>
    <property type="match status" value="1"/>
</dbReference>
<feature type="region of interest" description="Disordered" evidence="1">
    <location>
        <begin position="175"/>
        <end position="215"/>
    </location>
</feature>
<dbReference type="PROSITE" id="PS51934">
    <property type="entry name" value="LRAT"/>
    <property type="match status" value="1"/>
</dbReference>
<name>A0A2I0M6I3_COLLI</name>
<organism evidence="3 4">
    <name type="scientific">Columba livia</name>
    <name type="common">Rock dove</name>
    <dbReference type="NCBI Taxonomy" id="8932"/>
    <lineage>
        <taxon>Eukaryota</taxon>
        <taxon>Metazoa</taxon>
        <taxon>Chordata</taxon>
        <taxon>Craniata</taxon>
        <taxon>Vertebrata</taxon>
        <taxon>Euteleostomi</taxon>
        <taxon>Archelosauria</taxon>
        <taxon>Archosauria</taxon>
        <taxon>Dinosauria</taxon>
        <taxon>Saurischia</taxon>
        <taxon>Theropoda</taxon>
        <taxon>Coelurosauria</taxon>
        <taxon>Aves</taxon>
        <taxon>Neognathae</taxon>
        <taxon>Neoaves</taxon>
        <taxon>Columbimorphae</taxon>
        <taxon>Columbiformes</taxon>
        <taxon>Columbidae</taxon>
        <taxon>Columba</taxon>
    </lineage>
</organism>
<dbReference type="Gene3D" id="3.90.1720.10">
    <property type="entry name" value="endopeptidase domain like (from Nostoc punctiforme)"/>
    <property type="match status" value="1"/>
</dbReference>
<dbReference type="AlphaFoldDB" id="A0A2I0M6I3"/>
<proteinExistence type="predicted"/>
<sequence length="215" mass="24192">MEKHSKNHLLQMLDPAKVLHNTREYVALKFLFTKSIPGHGDIFEEVSESELQPGDILLFPMDRSNDIVSRILFKHAAVYCGDGEVIHFQGTESQQSPGVITKEGLVKMKKERGQYQVYRKKDGVVLNDFRHRVRTAMNSEAKYDPYTNNCIHFALYLLGLQEFYSNLVRIQDEGDNSCSDTAARGRPIRDGGQAQQEPPPVDVGSGQGAEKPLAE</sequence>
<evidence type="ECO:0000256" key="1">
    <source>
        <dbReference type="SAM" id="MobiDB-lite"/>
    </source>
</evidence>
<protein>
    <submittedName>
        <fullName evidence="3">Putative LOC102085530</fullName>
    </submittedName>
</protein>
<dbReference type="EMBL" id="AKCR02000033">
    <property type="protein sequence ID" value="PKK25286.1"/>
    <property type="molecule type" value="Genomic_DNA"/>
</dbReference>